<comment type="caution">
    <text evidence="2">The sequence shown here is derived from an EMBL/GenBank/DDBJ whole genome shotgun (WGS) entry which is preliminary data.</text>
</comment>
<protein>
    <submittedName>
        <fullName evidence="2">Uncharacterized protein</fullName>
    </submittedName>
</protein>
<proteinExistence type="predicted"/>
<reference evidence="2 3" key="1">
    <citation type="submission" date="2018-12" db="EMBL/GenBank/DDBJ databases">
        <title>YIM 101343 draft genome.</title>
        <authorList>
            <person name="Chen X."/>
        </authorList>
    </citation>
    <scope>NUCLEOTIDE SEQUENCE [LARGE SCALE GENOMIC DNA]</scope>
    <source>
        <strain evidence="2 3">YIM 101343</strain>
    </source>
</reference>
<keyword evidence="1" id="KW-0812">Transmembrane</keyword>
<organism evidence="2 3">
    <name type="scientific">Corynebacterium hylobatis</name>
    <dbReference type="NCBI Taxonomy" id="1859290"/>
    <lineage>
        <taxon>Bacteria</taxon>
        <taxon>Bacillati</taxon>
        <taxon>Actinomycetota</taxon>
        <taxon>Actinomycetes</taxon>
        <taxon>Mycobacteriales</taxon>
        <taxon>Corynebacteriaceae</taxon>
        <taxon>Corynebacterium</taxon>
    </lineage>
</organism>
<dbReference type="RefSeq" id="WP_126122012.1">
    <property type="nucleotide sequence ID" value="NZ_RXHJ01000030.1"/>
</dbReference>
<evidence type="ECO:0000256" key="1">
    <source>
        <dbReference type="SAM" id="Phobius"/>
    </source>
</evidence>
<sequence>MITHKTLGYQLTDDCIEQCAQCIERSDATTLIEQFYQEQRGVGGRRTTGPVYSILGVLTIGLALMIIGRVPSLAEILRVLSALPDHQLVRIGMNPARRARSTDYPSFWGWLTRRLEPLDQGIDLPARRVTNKEHRAQLAARTATQQAASELARDRLLIVVNRIIAASIEDPAPQGGRGDVVIDESIVLLAGADKGLGSRDDKRRGAAYSGKFFARDLADNSVTDGEKVRRVGKRGVGIGITAVSRLGPPDDLYAIAATITAVALHHPTSASIDGTRIALEMHQLNGLDQRLGPRARQPYLTVDMAYNQKKGFNDMCLDLGYSPVVRYPVSWNTVFASESPEHIVDGQPAGPVQLAGDFYCPVAQSMAGKWKLVRKTVDLKDGKDGFDQHDRRLEKLLPLLMGTNSRPYRKRTRTGRPKNGEDVEDQRVRVDLVCPAVQGRVRCPLKPASLSVNDPAICAVSGLF</sequence>
<dbReference type="Proteomes" id="UP000274907">
    <property type="component" value="Unassembled WGS sequence"/>
</dbReference>
<evidence type="ECO:0000313" key="3">
    <source>
        <dbReference type="Proteomes" id="UP000274907"/>
    </source>
</evidence>
<name>A0A3S0B2N2_9CORY</name>
<dbReference type="AlphaFoldDB" id="A0A3S0B2N2"/>
<accession>A0A3S0B2N2</accession>
<gene>
    <name evidence="2" type="ORF">EAH68_14300</name>
</gene>
<evidence type="ECO:0000313" key="2">
    <source>
        <dbReference type="EMBL" id="RSZ61225.1"/>
    </source>
</evidence>
<dbReference type="OrthoDB" id="4587515at2"/>
<keyword evidence="1" id="KW-0472">Membrane</keyword>
<dbReference type="EMBL" id="RXHJ01000030">
    <property type="protein sequence ID" value="RSZ61225.1"/>
    <property type="molecule type" value="Genomic_DNA"/>
</dbReference>
<keyword evidence="1" id="KW-1133">Transmembrane helix</keyword>
<feature type="transmembrane region" description="Helical" evidence="1">
    <location>
        <begin position="49"/>
        <end position="68"/>
    </location>
</feature>
<keyword evidence="3" id="KW-1185">Reference proteome</keyword>